<reference evidence="8" key="1">
    <citation type="journal article" date="2014" name="Proc. Natl. Acad. Sci. U.S.A.">
        <title>Extensive sampling of basidiomycete genomes demonstrates inadequacy of the white-rot/brown-rot paradigm for wood decay fungi.</title>
        <authorList>
            <person name="Riley R."/>
            <person name="Salamov A.A."/>
            <person name="Brown D.W."/>
            <person name="Nagy L.G."/>
            <person name="Floudas D."/>
            <person name="Held B.W."/>
            <person name="Levasseur A."/>
            <person name="Lombard V."/>
            <person name="Morin E."/>
            <person name="Otillar R."/>
            <person name="Lindquist E.A."/>
            <person name="Sun H."/>
            <person name="LaButti K.M."/>
            <person name="Schmutz J."/>
            <person name="Jabbour D."/>
            <person name="Luo H."/>
            <person name="Baker S.E."/>
            <person name="Pisabarro A.G."/>
            <person name="Walton J.D."/>
            <person name="Blanchette R.A."/>
            <person name="Henrissat B."/>
            <person name="Martin F."/>
            <person name="Cullen D."/>
            <person name="Hibbett D.S."/>
            <person name="Grigoriev I.V."/>
        </authorList>
    </citation>
    <scope>NUCLEOTIDE SEQUENCE [LARGE SCALE GENOMIC DNA]</scope>
    <source>
        <strain evidence="8">FD-172 SS1</strain>
    </source>
</reference>
<organism evidence="7 8">
    <name type="scientific">Botryobasidium botryosum (strain FD-172 SS1)</name>
    <dbReference type="NCBI Taxonomy" id="930990"/>
    <lineage>
        <taxon>Eukaryota</taxon>
        <taxon>Fungi</taxon>
        <taxon>Dikarya</taxon>
        <taxon>Basidiomycota</taxon>
        <taxon>Agaricomycotina</taxon>
        <taxon>Agaricomycetes</taxon>
        <taxon>Cantharellales</taxon>
        <taxon>Botryobasidiaceae</taxon>
        <taxon>Botryobasidium</taxon>
    </lineage>
</organism>
<feature type="chain" id="PRO_5001641446" description="Carboxypeptidase" evidence="6">
    <location>
        <begin position="24"/>
        <end position="483"/>
    </location>
</feature>
<dbReference type="Proteomes" id="UP000027195">
    <property type="component" value="Unassembled WGS sequence"/>
</dbReference>
<dbReference type="PANTHER" id="PTHR11802">
    <property type="entry name" value="SERINE PROTEASE FAMILY S10 SERINE CARBOXYPEPTIDASE"/>
    <property type="match status" value="1"/>
</dbReference>
<keyword evidence="4" id="KW-0378">Hydrolase</keyword>
<dbReference type="InterPro" id="IPR001563">
    <property type="entry name" value="Peptidase_S10"/>
</dbReference>
<feature type="signal peptide" evidence="6">
    <location>
        <begin position="1"/>
        <end position="23"/>
    </location>
</feature>
<dbReference type="InterPro" id="IPR029058">
    <property type="entry name" value="AB_hydrolase_fold"/>
</dbReference>
<evidence type="ECO:0000313" key="7">
    <source>
        <dbReference type="EMBL" id="KDQ13772.1"/>
    </source>
</evidence>
<dbReference type="InParanoid" id="A0A067MPH6"/>
<evidence type="ECO:0000256" key="5">
    <source>
        <dbReference type="ARBA" id="ARBA00023180"/>
    </source>
</evidence>
<evidence type="ECO:0000313" key="8">
    <source>
        <dbReference type="Proteomes" id="UP000027195"/>
    </source>
</evidence>
<dbReference type="EMBL" id="KL198041">
    <property type="protein sequence ID" value="KDQ13772.1"/>
    <property type="molecule type" value="Genomic_DNA"/>
</dbReference>
<sequence length="483" mass="52487">MLLSRSLPALALQVLCLSAIALSLPSVSKPTAKRSLTFSNPAANAFYVGSSIPQVSFDVGDSWAGLLPISAKSKEERKLFFWMFPSQSNVGSDDLVIWLNGGPGCSSLQSLLQENGPISFQPGQPGPTPNPYSWTTAANVMWIDQPVGTGYSAGKPDITDDVKGADEFVGFLGQFFSTFTELQGKKLWLTGESFAGMYIPYISNHIYGHPELKNAGINLQGFLLFDASISYNVVLETIPTVAFLDQWNDVLKLNSTFVSQVQAASDDCGYTDYMAKYVTYPPNGPLPLPGGSSSVSSHCDIYNQALAAAKLANPCYHRHHFMDECPKPADPLKTKKGIPNFFENPDLQAALHVSPREWTECGGTGTAYEDTDHSPRPGPAGILTPVIDNSTRVVFGHGYLDMRLFSNGTRIALQNLTFGGMQGFQNPIDKPWIIDGQGQVGVYQQERNVLYVESTAAGHEFPEYAPLPALKALQWLLGQISSL</sequence>
<keyword evidence="6" id="KW-0732">Signal</keyword>
<dbReference type="HOGENOM" id="CLU_008523_12_3_1"/>
<dbReference type="Pfam" id="PF00450">
    <property type="entry name" value="Peptidase_S10"/>
    <property type="match status" value="1"/>
</dbReference>
<dbReference type="PRINTS" id="PR00724">
    <property type="entry name" value="CRBOXYPTASEC"/>
</dbReference>
<keyword evidence="2" id="KW-0121">Carboxypeptidase</keyword>
<dbReference type="GO" id="GO:0006508">
    <property type="term" value="P:proteolysis"/>
    <property type="evidence" value="ECO:0007669"/>
    <property type="project" value="UniProtKB-KW"/>
</dbReference>
<dbReference type="OrthoDB" id="443318at2759"/>
<dbReference type="AlphaFoldDB" id="A0A067MPH6"/>
<dbReference type="STRING" id="930990.A0A067MPH6"/>
<dbReference type="SUPFAM" id="SSF53474">
    <property type="entry name" value="alpha/beta-Hydrolases"/>
    <property type="match status" value="1"/>
</dbReference>
<accession>A0A067MPH6</accession>
<name>A0A067MPH6_BOTB1</name>
<evidence type="ECO:0000256" key="1">
    <source>
        <dbReference type="ARBA" id="ARBA00009431"/>
    </source>
</evidence>
<evidence type="ECO:0008006" key="9">
    <source>
        <dbReference type="Google" id="ProtNLM"/>
    </source>
</evidence>
<evidence type="ECO:0000256" key="4">
    <source>
        <dbReference type="ARBA" id="ARBA00022801"/>
    </source>
</evidence>
<keyword evidence="8" id="KW-1185">Reference proteome</keyword>
<protein>
    <recommendedName>
        <fullName evidence="9">Carboxypeptidase</fullName>
    </recommendedName>
</protein>
<keyword evidence="5" id="KW-0325">Glycoprotein</keyword>
<evidence type="ECO:0000256" key="2">
    <source>
        <dbReference type="ARBA" id="ARBA00022645"/>
    </source>
</evidence>
<dbReference type="PANTHER" id="PTHR11802:SF479">
    <property type="entry name" value="CARBOXYPEPTIDASE"/>
    <property type="match status" value="1"/>
</dbReference>
<comment type="similarity">
    <text evidence="1">Belongs to the peptidase S10 family.</text>
</comment>
<dbReference type="Gene3D" id="3.40.50.1820">
    <property type="entry name" value="alpha/beta hydrolase"/>
    <property type="match status" value="1"/>
</dbReference>
<keyword evidence="3" id="KW-0645">Protease</keyword>
<proteinExistence type="inferred from homology"/>
<gene>
    <name evidence="7" type="ORF">BOTBODRAFT_33214</name>
</gene>
<dbReference type="GO" id="GO:0004185">
    <property type="term" value="F:serine-type carboxypeptidase activity"/>
    <property type="evidence" value="ECO:0007669"/>
    <property type="project" value="InterPro"/>
</dbReference>
<evidence type="ECO:0000256" key="3">
    <source>
        <dbReference type="ARBA" id="ARBA00022670"/>
    </source>
</evidence>
<evidence type="ECO:0000256" key="6">
    <source>
        <dbReference type="SAM" id="SignalP"/>
    </source>
</evidence>